<evidence type="ECO:0000256" key="1">
    <source>
        <dbReference type="SAM" id="Phobius"/>
    </source>
</evidence>
<keyword evidence="3" id="KW-1185">Reference proteome</keyword>
<evidence type="ECO:0000313" key="2">
    <source>
        <dbReference type="EMBL" id="ASW43783.1"/>
    </source>
</evidence>
<keyword evidence="1" id="KW-0472">Membrane</keyword>
<dbReference type="KEGG" id="cia:BEN51_09895"/>
<accession>A0A343JE25</accession>
<sequence>MRKPSIFSREYERKMRARRKRIILISSLILAAIIIILSKSLISNINFDSLKDKIQAWIDSGDNISSNEESPIEENIIEETTEKLEEEKVEEKLIELKVNESDTLVLEYEELNGVKKFKDVKENKANLTYSINPSKTVVLTIDKNQDMKIFKTDKAEVIIHAPNYIAPNGEVFEKNAVIKTYDNYLWNVEAKFISDTKAAYISNVPYFGYDLNKYIWIVDIDSKTHTTLWNSKGKDVKLNNLTDKGLEVSIDGNVKYVNQNGQLIN</sequence>
<dbReference type="EMBL" id="CP016786">
    <property type="protein sequence ID" value="ASW43783.1"/>
    <property type="molecule type" value="Genomic_DNA"/>
</dbReference>
<keyword evidence="1" id="KW-0812">Transmembrane</keyword>
<evidence type="ECO:0000313" key="3">
    <source>
        <dbReference type="Proteomes" id="UP000264883"/>
    </source>
</evidence>
<dbReference type="RefSeq" id="WP_119865917.1">
    <property type="nucleotide sequence ID" value="NZ_CP016786.1"/>
</dbReference>
<keyword evidence="1" id="KW-1133">Transmembrane helix</keyword>
<protein>
    <submittedName>
        <fullName evidence="2">Uncharacterized protein</fullName>
    </submittedName>
</protein>
<dbReference type="AlphaFoldDB" id="A0A343JE25"/>
<reference evidence="2 3" key="1">
    <citation type="submission" date="2016-08" db="EMBL/GenBank/DDBJ databases">
        <title>Complete Genome Sequence Of The Indigo Reducing Clostridium isatidis DSM15098.</title>
        <authorList>
            <person name="Little G.T."/>
            <person name="Minton N.P."/>
        </authorList>
    </citation>
    <scope>NUCLEOTIDE SEQUENCE [LARGE SCALE GENOMIC DNA]</scope>
    <source>
        <strain evidence="2 3">DSM 15098</strain>
    </source>
</reference>
<dbReference type="Proteomes" id="UP000264883">
    <property type="component" value="Chromosome"/>
</dbReference>
<name>A0A343JE25_9CLOT</name>
<organism evidence="2 3">
    <name type="scientific">Clostridium isatidis</name>
    <dbReference type="NCBI Taxonomy" id="182773"/>
    <lineage>
        <taxon>Bacteria</taxon>
        <taxon>Bacillati</taxon>
        <taxon>Bacillota</taxon>
        <taxon>Clostridia</taxon>
        <taxon>Eubacteriales</taxon>
        <taxon>Clostridiaceae</taxon>
        <taxon>Clostridium</taxon>
    </lineage>
</organism>
<feature type="transmembrane region" description="Helical" evidence="1">
    <location>
        <begin position="21"/>
        <end position="42"/>
    </location>
</feature>
<dbReference type="OrthoDB" id="1952449at2"/>
<proteinExistence type="predicted"/>
<gene>
    <name evidence="2" type="ORF">BEN51_09895</name>
</gene>